<dbReference type="AlphaFoldDB" id="A0A8B6EPK7"/>
<proteinExistence type="predicted"/>
<evidence type="ECO:0000256" key="1">
    <source>
        <dbReference type="SAM" id="MobiDB-lite"/>
    </source>
</evidence>
<feature type="compositionally biased region" description="Basic and acidic residues" evidence="1">
    <location>
        <begin position="13"/>
        <end position="28"/>
    </location>
</feature>
<keyword evidence="3" id="KW-1185">Reference proteome</keyword>
<feature type="region of interest" description="Disordered" evidence="1">
    <location>
        <begin position="1"/>
        <end position="31"/>
    </location>
</feature>
<gene>
    <name evidence="2" type="ORF">MGAL_10B055968</name>
</gene>
<accession>A0A8B6EPK7</accession>
<sequence>MQDQNMQNLEPVRLIEEKTTESAPKKVPESCATEVEEVREIIDVVEKTENVTTEAAITTPEVGLGMDGGDMINRVLPEGEGSIDRRMQFIPVTPPVQETKDSLKAHGNSTMPFFDSASGHILGRKVPPPVPPKGMRNGFSEEDRSMQDMDTSVEWSASEETYDLLVPKDLFIALYKDVGLLYCTDGTKPQRQTGLERIS</sequence>
<dbReference type="Proteomes" id="UP000596742">
    <property type="component" value="Unassembled WGS sequence"/>
</dbReference>
<dbReference type="OrthoDB" id="6589456at2759"/>
<name>A0A8B6EPK7_MYTGA</name>
<dbReference type="EMBL" id="UYJE01005351">
    <property type="protein sequence ID" value="VDI36579.1"/>
    <property type="molecule type" value="Genomic_DNA"/>
</dbReference>
<evidence type="ECO:0000313" key="2">
    <source>
        <dbReference type="EMBL" id="VDI36579.1"/>
    </source>
</evidence>
<reference evidence="2" key="1">
    <citation type="submission" date="2018-11" db="EMBL/GenBank/DDBJ databases">
        <authorList>
            <person name="Alioto T."/>
            <person name="Alioto T."/>
        </authorList>
    </citation>
    <scope>NUCLEOTIDE SEQUENCE</scope>
</reference>
<comment type="caution">
    <text evidence="2">The sequence shown here is derived from an EMBL/GenBank/DDBJ whole genome shotgun (WGS) entry which is preliminary data.</text>
</comment>
<organism evidence="2 3">
    <name type="scientific">Mytilus galloprovincialis</name>
    <name type="common">Mediterranean mussel</name>
    <dbReference type="NCBI Taxonomy" id="29158"/>
    <lineage>
        <taxon>Eukaryota</taxon>
        <taxon>Metazoa</taxon>
        <taxon>Spiralia</taxon>
        <taxon>Lophotrochozoa</taxon>
        <taxon>Mollusca</taxon>
        <taxon>Bivalvia</taxon>
        <taxon>Autobranchia</taxon>
        <taxon>Pteriomorphia</taxon>
        <taxon>Mytilida</taxon>
        <taxon>Mytiloidea</taxon>
        <taxon>Mytilidae</taxon>
        <taxon>Mytilinae</taxon>
        <taxon>Mytilus</taxon>
    </lineage>
</organism>
<protein>
    <submittedName>
        <fullName evidence="2">Uncharacterized protein</fullName>
    </submittedName>
</protein>
<evidence type="ECO:0000313" key="3">
    <source>
        <dbReference type="Proteomes" id="UP000596742"/>
    </source>
</evidence>